<evidence type="ECO:0000313" key="3">
    <source>
        <dbReference type="Proteomes" id="UP000095651"/>
    </source>
</evidence>
<evidence type="ECO:0000259" key="1">
    <source>
        <dbReference type="Pfam" id="PF09924"/>
    </source>
</evidence>
<dbReference type="RefSeq" id="WP_055659213.1">
    <property type="nucleotide sequence ID" value="NZ_CABIXC010000017.1"/>
</dbReference>
<organism evidence="2 3">
    <name type="scientific">Hungatella hathewayi</name>
    <dbReference type="NCBI Taxonomy" id="154046"/>
    <lineage>
        <taxon>Bacteria</taxon>
        <taxon>Bacillati</taxon>
        <taxon>Bacillota</taxon>
        <taxon>Clostridia</taxon>
        <taxon>Lachnospirales</taxon>
        <taxon>Lachnospiraceae</taxon>
        <taxon>Hungatella</taxon>
    </lineage>
</organism>
<protein>
    <submittedName>
        <fullName evidence="2">Uncharacterized conserved protein</fullName>
    </submittedName>
</protein>
<dbReference type="AlphaFoldDB" id="A0A174K712"/>
<gene>
    <name evidence="2" type="ORF">ERS852407_04818</name>
</gene>
<dbReference type="PIRSF" id="PIRSF018688">
    <property type="entry name" value="UCP018688"/>
    <property type="match status" value="1"/>
</dbReference>
<sequence length="301" mass="34692">MELQFKDLDSSALKTLAPFFTFRENKTCDSVFLGLFLWKDYYQVRYAVGDDNTIFLRINADGKEYAALPICKAAGLSHSFGVLKDYFNQTLGLKLNIFLADEAAVRLLKLPEDEFDVEELEDARDYLYSGDALRSLAGRKLHKKKNLVNSFVRTWEGRFEYRRLTCAEGSEIKSFLARWGVAREERMEGQLEHEILGIHEILRCCSLLDITMAGIYIDGTLEAFTIGSYNPLEQMAVIHIEKANPEIKGLYQFINQQFLIHEFPDAVLINREDDLGDPGLRQAKLSYCPVDFARKYRIRQR</sequence>
<proteinExistence type="predicted"/>
<dbReference type="Gene3D" id="3.40.630.30">
    <property type="match status" value="2"/>
</dbReference>
<dbReference type="PANTHER" id="PTHR41373:SF1">
    <property type="entry name" value="PHOSPHATIDYLGLYCEROL LYSYLTRANSFERASE C-TERMINAL DOMAIN-CONTAINING PROTEIN"/>
    <property type="match status" value="1"/>
</dbReference>
<dbReference type="EMBL" id="CYZE01000017">
    <property type="protein sequence ID" value="CUP05548.1"/>
    <property type="molecule type" value="Genomic_DNA"/>
</dbReference>
<dbReference type="InterPro" id="IPR016181">
    <property type="entry name" value="Acyl_CoA_acyltransferase"/>
</dbReference>
<name>A0A174K712_9FIRM</name>
<dbReference type="Pfam" id="PF09924">
    <property type="entry name" value="LPG_synthase_C"/>
    <property type="match status" value="1"/>
</dbReference>
<reference evidence="2 3" key="1">
    <citation type="submission" date="2015-09" db="EMBL/GenBank/DDBJ databases">
        <authorList>
            <consortium name="Pathogen Informatics"/>
        </authorList>
    </citation>
    <scope>NUCLEOTIDE SEQUENCE [LARGE SCALE GENOMIC DNA]</scope>
    <source>
        <strain evidence="2 3">2789STDY5608850</strain>
    </source>
</reference>
<evidence type="ECO:0000313" key="2">
    <source>
        <dbReference type="EMBL" id="CUP05548.1"/>
    </source>
</evidence>
<dbReference type="InterPro" id="IPR024320">
    <property type="entry name" value="LPG_synthase_C"/>
</dbReference>
<dbReference type="PANTHER" id="PTHR41373">
    <property type="entry name" value="DUF2156 DOMAIN-CONTAINING PROTEIN"/>
    <property type="match status" value="1"/>
</dbReference>
<accession>A0A174K712</accession>
<dbReference type="Proteomes" id="UP000095651">
    <property type="component" value="Unassembled WGS sequence"/>
</dbReference>
<feature type="domain" description="Phosphatidylglycerol lysyltransferase C-terminal" evidence="1">
    <location>
        <begin position="25"/>
        <end position="298"/>
    </location>
</feature>
<dbReference type="InterPro" id="IPR016732">
    <property type="entry name" value="UCP018688"/>
</dbReference>
<dbReference type="SUPFAM" id="SSF55729">
    <property type="entry name" value="Acyl-CoA N-acyltransferases (Nat)"/>
    <property type="match status" value="2"/>
</dbReference>